<protein>
    <submittedName>
        <fullName evidence="2">Uncharacterized protein</fullName>
    </submittedName>
</protein>
<name>A0A553NUZ5_TIGCA</name>
<proteinExistence type="predicted"/>
<dbReference type="Proteomes" id="UP000318571">
    <property type="component" value="Chromosome 1"/>
</dbReference>
<feature type="compositionally biased region" description="Basic and acidic residues" evidence="1">
    <location>
        <begin position="52"/>
        <end position="70"/>
    </location>
</feature>
<feature type="compositionally biased region" description="Acidic residues" evidence="1">
    <location>
        <begin position="71"/>
        <end position="82"/>
    </location>
</feature>
<dbReference type="SUPFAM" id="SSF48403">
    <property type="entry name" value="Ankyrin repeat"/>
    <property type="match status" value="1"/>
</dbReference>
<feature type="region of interest" description="Disordered" evidence="1">
    <location>
        <begin position="1"/>
        <end position="83"/>
    </location>
</feature>
<evidence type="ECO:0000313" key="3">
    <source>
        <dbReference type="Proteomes" id="UP000318571"/>
    </source>
</evidence>
<gene>
    <name evidence="2" type="ORF">TCAL_16520</name>
</gene>
<feature type="compositionally biased region" description="Polar residues" evidence="1">
    <location>
        <begin position="39"/>
        <end position="51"/>
    </location>
</feature>
<comment type="caution">
    <text evidence="2">The sequence shown here is derived from an EMBL/GenBank/DDBJ whole genome shotgun (WGS) entry which is preliminary data.</text>
</comment>
<organism evidence="2 3">
    <name type="scientific">Tigriopus californicus</name>
    <name type="common">Marine copepod</name>
    <dbReference type="NCBI Taxonomy" id="6832"/>
    <lineage>
        <taxon>Eukaryota</taxon>
        <taxon>Metazoa</taxon>
        <taxon>Ecdysozoa</taxon>
        <taxon>Arthropoda</taxon>
        <taxon>Crustacea</taxon>
        <taxon>Multicrustacea</taxon>
        <taxon>Hexanauplia</taxon>
        <taxon>Copepoda</taxon>
        <taxon>Harpacticoida</taxon>
        <taxon>Harpacticidae</taxon>
        <taxon>Tigriopus</taxon>
    </lineage>
</organism>
<evidence type="ECO:0000313" key="2">
    <source>
        <dbReference type="EMBL" id="TRY69253.1"/>
    </source>
</evidence>
<feature type="compositionally biased region" description="Polar residues" evidence="1">
    <location>
        <begin position="14"/>
        <end position="27"/>
    </location>
</feature>
<dbReference type="InterPro" id="IPR036770">
    <property type="entry name" value="Ankyrin_rpt-contain_sf"/>
</dbReference>
<dbReference type="EMBL" id="VCGU01000010">
    <property type="protein sequence ID" value="TRY69253.1"/>
    <property type="molecule type" value="Genomic_DNA"/>
</dbReference>
<sequence length="415" mass="46126">METDLVYTAKCANHGSNARNPALSQRLQKQHRYPPHQSAHLSPSIQLFSSTREARENNMSEKMDDGRTNSEEDSDEEEEEEPIIGLNLIPSFFRSEAPSREAMCNCLEVKCGILPSCQTCASNGGNSGSSSYATVTPTLKKVKTSTEDESMTTLPQYLSSNALYSRLHAPSSELEKLQLELIRQTGGHSAAISIYDKSHGLSKRHANVLSCSASPDGDTVLMQLCTRTPKDKESQELLSGQILAFIRLYVENDQSLLFVRNTTGLNALAIAGITNKRTVSHYLVRLYQAMDQDLNEQNAHGQTLLHLLARQGDSCSDTLDLLLNLKHSVMDKTRLFRYDVVDQAQRTPLDEAMTSANIYSTGKSRRVFQETVRLFYDVIQEDAAQLVLYSEGIQSTLGVAILQMGLVELTRIEKN</sequence>
<dbReference type="AlphaFoldDB" id="A0A553NUZ5"/>
<dbReference type="Gene3D" id="1.25.40.20">
    <property type="entry name" value="Ankyrin repeat-containing domain"/>
    <property type="match status" value="1"/>
</dbReference>
<reference evidence="2 3" key="1">
    <citation type="journal article" date="2018" name="Nat. Ecol. Evol.">
        <title>Genomic signatures of mitonuclear coevolution across populations of Tigriopus californicus.</title>
        <authorList>
            <person name="Barreto F.S."/>
            <person name="Watson E.T."/>
            <person name="Lima T.G."/>
            <person name="Willett C.S."/>
            <person name="Edmands S."/>
            <person name="Li W."/>
            <person name="Burton R.S."/>
        </authorList>
    </citation>
    <scope>NUCLEOTIDE SEQUENCE [LARGE SCALE GENOMIC DNA]</scope>
    <source>
        <strain evidence="2 3">San Diego</strain>
    </source>
</reference>
<accession>A0A553NUZ5</accession>
<evidence type="ECO:0000256" key="1">
    <source>
        <dbReference type="SAM" id="MobiDB-lite"/>
    </source>
</evidence>
<keyword evidence="3" id="KW-1185">Reference proteome</keyword>